<dbReference type="HOGENOM" id="CLU_176001_6_0_6"/>
<keyword evidence="4 6" id="KW-1133">Transmembrane helix</keyword>
<dbReference type="Proteomes" id="UP000008871">
    <property type="component" value="Chromosome"/>
</dbReference>
<feature type="transmembrane region" description="Helical" evidence="6">
    <location>
        <begin position="33"/>
        <end position="52"/>
    </location>
</feature>
<evidence type="ECO:0000256" key="3">
    <source>
        <dbReference type="ARBA" id="ARBA00022692"/>
    </source>
</evidence>
<accession>Q0VNI5</accession>
<organism evidence="8 9">
    <name type="scientific">Alcanivorax borkumensis (strain ATCC 700651 / DSM 11573 / NCIMB 13689 / SK2)</name>
    <dbReference type="NCBI Taxonomy" id="393595"/>
    <lineage>
        <taxon>Bacteria</taxon>
        <taxon>Pseudomonadati</taxon>
        <taxon>Pseudomonadota</taxon>
        <taxon>Gammaproteobacteria</taxon>
        <taxon>Oceanospirillales</taxon>
        <taxon>Alcanivoracaceae</taxon>
        <taxon>Alcanivorax</taxon>
    </lineage>
</organism>
<feature type="domain" description="Cardiolipin synthase N-terminal" evidence="7">
    <location>
        <begin position="12"/>
        <end position="53"/>
    </location>
</feature>
<dbReference type="EMBL" id="AM286690">
    <property type="protein sequence ID" value="CAL17263.1"/>
    <property type="molecule type" value="Genomic_DNA"/>
</dbReference>
<keyword evidence="5 6" id="KW-0472">Membrane</keyword>
<reference evidence="8 9" key="1">
    <citation type="journal article" date="2006" name="Nat. Biotechnol.">
        <title>Genome sequence of the ubiquitous hydrocarbon-degrading marine bacterium Alcanivorax borkumensis.</title>
        <authorList>
            <person name="Schneiker S."/>
            <person name="Martins dos Santos V.A.P."/>
            <person name="Bartels D."/>
            <person name="Bekel T."/>
            <person name="Brecht M."/>
            <person name="Buhrmester J."/>
            <person name="Chernikova T.N."/>
            <person name="Denaro R."/>
            <person name="Ferrer M."/>
            <person name="Gertler C."/>
            <person name="Goesmann A."/>
            <person name="Golyshina O.V."/>
            <person name="Kaminski F."/>
            <person name="Khachane A.N."/>
            <person name="Lang S."/>
            <person name="Linke B."/>
            <person name="McHardy A.C."/>
            <person name="Meyer F."/>
            <person name="Nechitaylo T."/>
            <person name="Puehler A."/>
            <person name="Regenhardt D."/>
            <person name="Rupp O."/>
            <person name="Sabirova J.S."/>
            <person name="Selbitschka W."/>
            <person name="Yakimov M.M."/>
            <person name="Timmis K.N."/>
            <person name="Vorhoelter F.-J."/>
            <person name="Weidner S."/>
            <person name="Kaiser O."/>
            <person name="Golyshin P.N."/>
        </authorList>
    </citation>
    <scope>NUCLEOTIDE SEQUENCE [LARGE SCALE GENOMIC DNA]</scope>
    <source>
        <strain evidence="9">ATCC 700651 / DSM 11573 / NCIMB 13689 / SK2</strain>
    </source>
</reference>
<dbReference type="GO" id="GO:0005886">
    <property type="term" value="C:plasma membrane"/>
    <property type="evidence" value="ECO:0007669"/>
    <property type="project" value="UniProtKB-SubCell"/>
</dbReference>
<evidence type="ECO:0000313" key="9">
    <source>
        <dbReference type="Proteomes" id="UP000008871"/>
    </source>
</evidence>
<evidence type="ECO:0000313" key="8">
    <source>
        <dbReference type="EMBL" id="CAL17263.1"/>
    </source>
</evidence>
<evidence type="ECO:0000256" key="5">
    <source>
        <dbReference type="ARBA" id="ARBA00023136"/>
    </source>
</evidence>
<evidence type="ECO:0000259" key="7">
    <source>
        <dbReference type="Pfam" id="PF13396"/>
    </source>
</evidence>
<comment type="subcellular location">
    <subcellularLocation>
        <location evidence="1">Cell membrane</location>
        <topology evidence="1">Multi-pass membrane protein</topology>
    </subcellularLocation>
</comment>
<protein>
    <recommendedName>
        <fullName evidence="7">Cardiolipin synthase N-terminal domain-containing protein</fullName>
    </recommendedName>
</protein>
<dbReference type="InterPro" id="IPR027379">
    <property type="entry name" value="CLS_N"/>
</dbReference>
<sequence length="60" mass="6428">MSMKLLGLLQLAVAIYAIVMILQSSAETGAKVLWVLLVLIVPLIGLIIWALMGPGSPLKR</sequence>
<dbReference type="KEGG" id="abo:ABO_1815"/>
<evidence type="ECO:0000256" key="2">
    <source>
        <dbReference type="ARBA" id="ARBA00022475"/>
    </source>
</evidence>
<name>Q0VNI5_ALCBS</name>
<keyword evidence="9" id="KW-1185">Reference proteome</keyword>
<keyword evidence="2" id="KW-1003">Cell membrane</keyword>
<evidence type="ECO:0000256" key="4">
    <source>
        <dbReference type="ARBA" id="ARBA00022989"/>
    </source>
</evidence>
<gene>
    <name evidence="8" type="ordered locus">ABO_1815</name>
</gene>
<proteinExistence type="predicted"/>
<evidence type="ECO:0000256" key="1">
    <source>
        <dbReference type="ARBA" id="ARBA00004651"/>
    </source>
</evidence>
<evidence type="ECO:0000256" key="6">
    <source>
        <dbReference type="SAM" id="Phobius"/>
    </source>
</evidence>
<keyword evidence="3 6" id="KW-0812">Transmembrane</keyword>
<dbReference type="AlphaFoldDB" id="Q0VNI5"/>
<dbReference type="Pfam" id="PF13396">
    <property type="entry name" value="PLDc_N"/>
    <property type="match status" value="1"/>
</dbReference>